<evidence type="ECO:0000256" key="13">
    <source>
        <dbReference type="SAM" id="MobiDB-lite"/>
    </source>
</evidence>
<evidence type="ECO:0000256" key="10">
    <source>
        <dbReference type="ARBA" id="ARBA00023136"/>
    </source>
</evidence>
<gene>
    <name evidence="14" type="ORF">L228DRAFT_281804</name>
</gene>
<evidence type="ECO:0000256" key="12">
    <source>
        <dbReference type="RuleBase" id="RU363075"/>
    </source>
</evidence>
<dbReference type="GO" id="GO:0006506">
    <property type="term" value="P:GPI anchor biosynthetic process"/>
    <property type="evidence" value="ECO:0007669"/>
    <property type="project" value="UniProtKB-UniPathway"/>
</dbReference>
<feature type="region of interest" description="Disordered" evidence="13">
    <location>
        <begin position="435"/>
        <end position="454"/>
    </location>
</feature>
<dbReference type="OrthoDB" id="416834at2759"/>
<evidence type="ECO:0000313" key="15">
    <source>
        <dbReference type="Proteomes" id="UP000076632"/>
    </source>
</evidence>
<comment type="pathway">
    <text evidence="2">Glycolipid biosynthesis; glycosylphosphatidylinositol-anchor biosynthesis.</text>
</comment>
<dbReference type="UniPathway" id="UPA00196"/>
<evidence type="ECO:0000256" key="11">
    <source>
        <dbReference type="ARBA" id="ARBA00024708"/>
    </source>
</evidence>
<dbReference type="AlphaFoldDB" id="A0A165IE35"/>
<evidence type="ECO:0000256" key="1">
    <source>
        <dbReference type="ARBA" id="ARBA00004477"/>
    </source>
</evidence>
<evidence type="ECO:0000256" key="2">
    <source>
        <dbReference type="ARBA" id="ARBA00004687"/>
    </source>
</evidence>
<dbReference type="InParanoid" id="A0A165IE35"/>
<evidence type="ECO:0000313" key="14">
    <source>
        <dbReference type="EMBL" id="KZF24764.1"/>
    </source>
</evidence>
<dbReference type="GeneID" id="28901054"/>
<evidence type="ECO:0000256" key="8">
    <source>
        <dbReference type="ARBA" id="ARBA00022824"/>
    </source>
</evidence>
<dbReference type="STRING" id="1328760.A0A165IE35"/>
<evidence type="ECO:0000256" key="3">
    <source>
        <dbReference type="ARBA" id="ARBA00006065"/>
    </source>
</evidence>
<keyword evidence="7 12" id="KW-0812">Transmembrane</keyword>
<comment type="function">
    <text evidence="11">Mannosyltransferase involved in glycosylphosphatidylinositol-anchor biosynthesis. Transfers the third mannose to Man2-GlcN-acyl-PI during GPI precursor assembly.</text>
</comment>
<dbReference type="OMA" id="HEWPDYL"/>
<keyword evidence="4" id="KW-0337">GPI-anchor biosynthesis</keyword>
<dbReference type="Pfam" id="PF03901">
    <property type="entry name" value="Glyco_transf_22"/>
    <property type="match status" value="1"/>
</dbReference>
<proteinExistence type="inferred from homology"/>
<evidence type="ECO:0000256" key="9">
    <source>
        <dbReference type="ARBA" id="ARBA00022989"/>
    </source>
</evidence>
<organism evidence="14 15">
    <name type="scientific">Xylona heveae (strain CBS 132557 / TC161)</name>
    <dbReference type="NCBI Taxonomy" id="1328760"/>
    <lineage>
        <taxon>Eukaryota</taxon>
        <taxon>Fungi</taxon>
        <taxon>Dikarya</taxon>
        <taxon>Ascomycota</taxon>
        <taxon>Pezizomycotina</taxon>
        <taxon>Xylonomycetes</taxon>
        <taxon>Xylonales</taxon>
        <taxon>Xylonaceae</taxon>
        <taxon>Xylona</taxon>
    </lineage>
</organism>
<dbReference type="GO" id="GO:0005789">
    <property type="term" value="C:endoplasmic reticulum membrane"/>
    <property type="evidence" value="ECO:0007669"/>
    <property type="project" value="UniProtKB-SubCell"/>
</dbReference>
<dbReference type="InterPro" id="IPR005599">
    <property type="entry name" value="GPI_mannosylTrfase"/>
</dbReference>
<keyword evidence="8 12" id="KW-0256">Endoplasmic reticulum</keyword>
<evidence type="ECO:0000256" key="6">
    <source>
        <dbReference type="ARBA" id="ARBA00022679"/>
    </source>
</evidence>
<dbReference type="PANTHER" id="PTHR22760">
    <property type="entry name" value="GLYCOSYLTRANSFERASE"/>
    <property type="match status" value="1"/>
</dbReference>
<name>A0A165IE35_XYLHT</name>
<comment type="similarity">
    <text evidence="3">Belongs to the glycosyltransferase 22 family. PIGB subfamily.</text>
</comment>
<feature type="transmembrane region" description="Helical" evidence="12">
    <location>
        <begin position="344"/>
        <end position="363"/>
    </location>
</feature>
<dbReference type="GO" id="GO:0000026">
    <property type="term" value="F:alpha-1,2-mannosyltransferase activity"/>
    <property type="evidence" value="ECO:0007669"/>
    <property type="project" value="TreeGrafter"/>
</dbReference>
<dbReference type="EMBL" id="KV407456">
    <property type="protein sequence ID" value="KZF24764.1"/>
    <property type="molecule type" value="Genomic_DNA"/>
</dbReference>
<keyword evidence="10 12" id="KW-0472">Membrane</keyword>
<reference evidence="14 15" key="1">
    <citation type="journal article" date="2016" name="Fungal Biol.">
        <title>The genome of Xylona heveae provides a window into fungal endophytism.</title>
        <authorList>
            <person name="Gazis R."/>
            <person name="Kuo A."/>
            <person name="Riley R."/>
            <person name="LaButti K."/>
            <person name="Lipzen A."/>
            <person name="Lin J."/>
            <person name="Amirebrahimi M."/>
            <person name="Hesse C.N."/>
            <person name="Spatafora J.W."/>
            <person name="Henrissat B."/>
            <person name="Hainaut M."/>
            <person name="Grigoriev I.V."/>
            <person name="Hibbett D.S."/>
        </authorList>
    </citation>
    <scope>NUCLEOTIDE SEQUENCE [LARGE SCALE GENOMIC DNA]</scope>
    <source>
        <strain evidence="14 15">TC161</strain>
    </source>
</reference>
<feature type="transmembrane region" description="Helical" evidence="12">
    <location>
        <begin position="96"/>
        <end position="116"/>
    </location>
</feature>
<keyword evidence="15" id="KW-1185">Reference proteome</keyword>
<dbReference type="FunCoup" id="A0A165IE35">
    <property type="interactions" value="851"/>
</dbReference>
<feature type="transmembrane region" description="Helical" evidence="12">
    <location>
        <begin position="37"/>
        <end position="56"/>
    </location>
</feature>
<feature type="transmembrane region" description="Helical" evidence="12">
    <location>
        <begin position="315"/>
        <end position="332"/>
    </location>
</feature>
<feature type="transmembrane region" description="Helical" evidence="12">
    <location>
        <begin position="383"/>
        <end position="402"/>
    </location>
</feature>
<evidence type="ECO:0000256" key="7">
    <source>
        <dbReference type="ARBA" id="ARBA00022692"/>
    </source>
</evidence>
<evidence type="ECO:0000256" key="4">
    <source>
        <dbReference type="ARBA" id="ARBA00022502"/>
    </source>
</evidence>
<protein>
    <recommendedName>
        <fullName evidence="12">Mannosyltransferase</fullName>
        <ecNumber evidence="12">2.4.1.-</ecNumber>
    </recommendedName>
</protein>
<keyword evidence="6 14" id="KW-0808">Transferase</keyword>
<dbReference type="EC" id="2.4.1.-" evidence="12"/>
<sequence length="676" mass="77227">MPSEPRRAGKPPEGVDHGINFKKKLAHYKQEVQWRDIFLFLLAFRILNALSIRTFFQPDEYFQSLEPAWQMTFGSDSGAWITWEWQHRLRSSIHPAIFAAVYFIASKIATLLHFAPSYTAELLVAAPHVLQAISAALCDYYTAKLAEKLYGRGSNAAWATLALTVCSPWQWFCSSRTLSNCLETTLTISALFLWPWHRFRGFPRESEKQGDDSARSARAELRKLRLCLILAASASILRPTNLLIWLCLSTFAVLDGFNLCPYWNPVAWVKAPSATPSQTSKRELLLLVRESVLSLVLAISAFSDRLYYGVWTFPPYHFLHFNIAQSLAVFYGRNDWHYYLSQGIPLLLTTALPFGLLGLWQAIRQPLSSKKTTTSSQARADEIRYQLALTVVILVSTLSLISHKEVRFIYPLLPILHILASQPLATFFTSASSAQESKSEEHDNGSPNNLTPKQSTLRKGVPLYVLLFLNIAIAYYTTQVHQSGPLSVMAHLRQEHEKRNLAVSPASSLSTDSASDSDTFSTVGFLMPCHSTPWRSHLVYPNLHAWALGCEPPISLNPAERAVYVDEADRFYANPLEFLRTEMALIPRNKVYVDENITKAGNKNNVQKYWPQYLVFFEQAEPTLRTFFNDLAASKETRELYENISYRECWRTFNTHWHDDWRRKGDIVIWCRQRSH</sequence>
<dbReference type="RefSeq" id="XP_018190319.1">
    <property type="nucleotide sequence ID" value="XM_018335917.1"/>
</dbReference>
<keyword evidence="5 12" id="KW-0328">Glycosyltransferase</keyword>
<feature type="compositionally biased region" description="Polar residues" evidence="13">
    <location>
        <begin position="445"/>
        <end position="454"/>
    </location>
</feature>
<dbReference type="PANTHER" id="PTHR22760:SF4">
    <property type="entry name" value="GPI MANNOSYLTRANSFERASE 3"/>
    <property type="match status" value="1"/>
</dbReference>
<accession>A0A165IE35</accession>
<keyword evidence="9 12" id="KW-1133">Transmembrane helix</keyword>
<feature type="transmembrane region" description="Helical" evidence="12">
    <location>
        <begin position="461"/>
        <end position="478"/>
    </location>
</feature>
<comment type="subcellular location">
    <subcellularLocation>
        <location evidence="1 12">Endoplasmic reticulum membrane</location>
        <topology evidence="1 12">Multi-pass membrane protein</topology>
    </subcellularLocation>
</comment>
<evidence type="ECO:0000256" key="5">
    <source>
        <dbReference type="ARBA" id="ARBA00022676"/>
    </source>
</evidence>
<dbReference type="Proteomes" id="UP000076632">
    <property type="component" value="Unassembled WGS sequence"/>
</dbReference>